<evidence type="ECO:0000256" key="9">
    <source>
        <dbReference type="SAM" id="MobiDB-lite"/>
    </source>
</evidence>
<evidence type="ECO:0000256" key="8">
    <source>
        <dbReference type="ARBA" id="ARBA00023224"/>
    </source>
</evidence>
<feature type="domain" description="G-protein coupled receptors family 1 profile" evidence="11">
    <location>
        <begin position="59"/>
        <end position="329"/>
    </location>
</feature>
<keyword evidence="7" id="KW-0675">Receptor</keyword>
<keyword evidence="4 10" id="KW-1133">Transmembrane helix</keyword>
<evidence type="ECO:0000256" key="2">
    <source>
        <dbReference type="ARBA" id="ARBA00022475"/>
    </source>
</evidence>
<dbReference type="EMBL" id="MTYJ01000169">
    <property type="protein sequence ID" value="OQV11508.1"/>
    <property type="molecule type" value="Genomic_DNA"/>
</dbReference>
<reference evidence="13" key="1">
    <citation type="submission" date="2017-01" db="EMBL/GenBank/DDBJ databases">
        <title>Comparative genomics of anhydrobiosis in the tardigrade Hypsibius dujardini.</title>
        <authorList>
            <person name="Yoshida Y."/>
            <person name="Koutsovoulos G."/>
            <person name="Laetsch D."/>
            <person name="Stevens L."/>
            <person name="Kumar S."/>
            <person name="Horikawa D."/>
            <person name="Ishino K."/>
            <person name="Komine S."/>
            <person name="Tomita M."/>
            <person name="Blaxter M."/>
            <person name="Arakawa K."/>
        </authorList>
    </citation>
    <scope>NUCLEOTIDE SEQUENCE [LARGE SCALE GENOMIC DNA]</scope>
    <source>
        <strain evidence="13">Z151</strain>
    </source>
</reference>
<keyword evidence="8" id="KW-0807">Transducer</keyword>
<evidence type="ECO:0000313" key="13">
    <source>
        <dbReference type="Proteomes" id="UP000192578"/>
    </source>
</evidence>
<dbReference type="PRINTS" id="PR00237">
    <property type="entry name" value="GPCRRHODOPSN"/>
</dbReference>
<dbReference type="AlphaFoldDB" id="A0A1W0W8L9"/>
<dbReference type="PROSITE" id="PS50262">
    <property type="entry name" value="G_PROTEIN_RECEP_F1_2"/>
    <property type="match status" value="1"/>
</dbReference>
<dbReference type="SUPFAM" id="SSF81321">
    <property type="entry name" value="Family A G protein-coupled receptor-like"/>
    <property type="match status" value="1"/>
</dbReference>
<feature type="transmembrane region" description="Helical" evidence="10">
    <location>
        <begin position="214"/>
        <end position="236"/>
    </location>
</feature>
<evidence type="ECO:0000313" key="12">
    <source>
        <dbReference type="EMBL" id="OQV11508.1"/>
    </source>
</evidence>
<dbReference type="Pfam" id="PF00001">
    <property type="entry name" value="7tm_1"/>
    <property type="match status" value="1"/>
</dbReference>
<keyword evidence="3 10" id="KW-0812">Transmembrane</keyword>
<feature type="transmembrane region" description="Helical" evidence="10">
    <location>
        <begin position="272"/>
        <end position="289"/>
    </location>
</feature>
<protein>
    <recommendedName>
        <fullName evidence="11">G-protein coupled receptors family 1 profile domain-containing protein</fullName>
    </recommendedName>
</protein>
<accession>A0A1W0W8L9</accession>
<keyword evidence="2" id="KW-1003">Cell membrane</keyword>
<keyword evidence="6 10" id="KW-0472">Membrane</keyword>
<gene>
    <name evidence="12" type="ORF">BV898_14164</name>
</gene>
<dbReference type="Gene3D" id="1.20.1070.10">
    <property type="entry name" value="Rhodopsin 7-helix transmembrane proteins"/>
    <property type="match status" value="1"/>
</dbReference>
<dbReference type="InterPro" id="IPR017452">
    <property type="entry name" value="GPCR_Rhodpsn_7TM"/>
</dbReference>
<feature type="transmembrane region" description="Helical" evidence="10">
    <location>
        <begin position="164"/>
        <end position="186"/>
    </location>
</feature>
<dbReference type="PANTHER" id="PTHR24228:SF59">
    <property type="entry name" value="NEUROPEPTIDE RECEPTOR 15"/>
    <property type="match status" value="1"/>
</dbReference>
<evidence type="ECO:0000256" key="6">
    <source>
        <dbReference type="ARBA" id="ARBA00023136"/>
    </source>
</evidence>
<feature type="transmembrane region" description="Helical" evidence="10">
    <location>
        <begin position="80"/>
        <end position="103"/>
    </location>
</feature>
<sequence>MQANNMASESTAIPATVETNMTNAFGTSPSRSAIYESSKQRFFVVGVLTIPVSIVGALGSIITLNLIIRQNSQHRSSASSLMVSLCVDTVLLCGITSFFDAFTMLTGGTGAAGDYGPICIMFAFLHFWWLSVSAHSHAAVAIHRLIAVLKIDQKHVSHRLSSKLLASILIAYTWLVPLLVLVFPIFDLGGTYGFNGTASRCSIVSVSVPYYGTVLMLMNSFVPLGIMVICYSAIFVKILRTRRKFNLDESAIRSQGAARGVRLLRFKAEIRVTYIAFLTCIWFCVFYMPSSVHSLAVSNSNDPMALQSALAQAFVLMTWIGCATTPILYTLLSTDMRTAIKKEWLRVLRRRSNTVSAHVHIIGSRDHGDSPSLPGDAEKCPPTGTPTRTSLGGKLP</sequence>
<dbReference type="OrthoDB" id="5950040at2759"/>
<evidence type="ECO:0000256" key="3">
    <source>
        <dbReference type="ARBA" id="ARBA00022692"/>
    </source>
</evidence>
<dbReference type="InterPro" id="IPR000276">
    <property type="entry name" value="GPCR_Rhodpsn"/>
</dbReference>
<comment type="subcellular location">
    <subcellularLocation>
        <location evidence="1">Cell membrane</location>
        <topology evidence="1">Multi-pass membrane protein</topology>
    </subcellularLocation>
</comment>
<feature type="transmembrane region" description="Helical" evidence="10">
    <location>
        <begin position="42"/>
        <end position="68"/>
    </location>
</feature>
<dbReference type="Proteomes" id="UP000192578">
    <property type="component" value="Unassembled WGS sequence"/>
</dbReference>
<evidence type="ECO:0000256" key="1">
    <source>
        <dbReference type="ARBA" id="ARBA00004651"/>
    </source>
</evidence>
<feature type="region of interest" description="Disordered" evidence="9">
    <location>
        <begin position="363"/>
        <end position="396"/>
    </location>
</feature>
<dbReference type="CDD" id="cd00637">
    <property type="entry name" value="7tm_classA_rhodopsin-like"/>
    <property type="match status" value="1"/>
</dbReference>
<evidence type="ECO:0000256" key="5">
    <source>
        <dbReference type="ARBA" id="ARBA00023040"/>
    </source>
</evidence>
<feature type="transmembrane region" description="Helical" evidence="10">
    <location>
        <begin position="309"/>
        <end position="332"/>
    </location>
</feature>
<evidence type="ECO:0000259" key="11">
    <source>
        <dbReference type="PROSITE" id="PS50262"/>
    </source>
</evidence>
<evidence type="ECO:0000256" key="4">
    <source>
        <dbReference type="ARBA" id="ARBA00022989"/>
    </source>
</evidence>
<evidence type="ECO:0000256" key="10">
    <source>
        <dbReference type="SAM" id="Phobius"/>
    </source>
</evidence>
<comment type="caution">
    <text evidence="12">The sequence shown here is derived from an EMBL/GenBank/DDBJ whole genome shotgun (WGS) entry which is preliminary data.</text>
</comment>
<proteinExistence type="predicted"/>
<feature type="transmembrane region" description="Helical" evidence="10">
    <location>
        <begin position="115"/>
        <end position="143"/>
    </location>
</feature>
<keyword evidence="13" id="KW-1185">Reference proteome</keyword>
<dbReference type="GO" id="GO:0005886">
    <property type="term" value="C:plasma membrane"/>
    <property type="evidence" value="ECO:0007669"/>
    <property type="project" value="UniProtKB-SubCell"/>
</dbReference>
<name>A0A1W0W8L9_HYPEX</name>
<evidence type="ECO:0000256" key="7">
    <source>
        <dbReference type="ARBA" id="ARBA00023170"/>
    </source>
</evidence>
<organism evidence="12 13">
    <name type="scientific">Hypsibius exemplaris</name>
    <name type="common">Freshwater tardigrade</name>
    <dbReference type="NCBI Taxonomy" id="2072580"/>
    <lineage>
        <taxon>Eukaryota</taxon>
        <taxon>Metazoa</taxon>
        <taxon>Ecdysozoa</taxon>
        <taxon>Tardigrada</taxon>
        <taxon>Eutardigrada</taxon>
        <taxon>Parachela</taxon>
        <taxon>Hypsibioidea</taxon>
        <taxon>Hypsibiidae</taxon>
        <taxon>Hypsibius</taxon>
    </lineage>
</organism>
<dbReference type="PANTHER" id="PTHR24228">
    <property type="entry name" value="B2 BRADYKININ RECEPTOR/ANGIOTENSIN II RECEPTOR"/>
    <property type="match status" value="1"/>
</dbReference>
<dbReference type="GO" id="GO:0004930">
    <property type="term" value="F:G protein-coupled receptor activity"/>
    <property type="evidence" value="ECO:0007669"/>
    <property type="project" value="UniProtKB-KW"/>
</dbReference>
<keyword evidence="5" id="KW-0297">G-protein coupled receptor</keyword>